<dbReference type="Proteomes" id="UP000326950">
    <property type="component" value="Unassembled WGS sequence"/>
</dbReference>
<proteinExistence type="predicted"/>
<reference evidence="1 2" key="1">
    <citation type="submission" date="2019-04" db="EMBL/GenBank/DDBJ databases">
        <title>Friends and foes A comparative genomics study of 23 Aspergillus species from section Flavi.</title>
        <authorList>
            <consortium name="DOE Joint Genome Institute"/>
            <person name="Kjaerbolling I."/>
            <person name="Vesth T."/>
            <person name="Frisvad J.C."/>
            <person name="Nybo J.L."/>
            <person name="Theobald S."/>
            <person name="Kildgaard S."/>
            <person name="Isbrandt T."/>
            <person name="Kuo A."/>
            <person name="Sato A."/>
            <person name="Lyhne E.K."/>
            <person name="Kogle M.E."/>
            <person name="Wiebenga A."/>
            <person name="Kun R.S."/>
            <person name="Lubbers R.J."/>
            <person name="Makela M.R."/>
            <person name="Barry K."/>
            <person name="Chovatia M."/>
            <person name="Clum A."/>
            <person name="Daum C."/>
            <person name="Haridas S."/>
            <person name="He G."/>
            <person name="LaButti K."/>
            <person name="Lipzen A."/>
            <person name="Mondo S."/>
            <person name="Riley R."/>
            <person name="Salamov A."/>
            <person name="Simmons B.A."/>
            <person name="Magnuson J.K."/>
            <person name="Henrissat B."/>
            <person name="Mortensen U.H."/>
            <person name="Larsen T.O."/>
            <person name="Devries R.P."/>
            <person name="Grigoriev I.V."/>
            <person name="Machida M."/>
            <person name="Baker S.E."/>
            <person name="Andersen M.R."/>
        </authorList>
    </citation>
    <scope>NUCLEOTIDE SEQUENCE [LARGE SCALE GENOMIC DNA]</scope>
    <source>
        <strain evidence="1 2">CBS 117626</strain>
    </source>
</reference>
<name>A0A5N6UA74_ASPTM</name>
<dbReference type="AlphaFoldDB" id="A0A5N6UA74"/>
<gene>
    <name evidence="1" type="ORF">BDV40DRAFT_283636</name>
</gene>
<keyword evidence="2" id="KW-1185">Reference proteome</keyword>
<organism evidence="1 2">
    <name type="scientific">Aspergillus tamarii</name>
    <dbReference type="NCBI Taxonomy" id="41984"/>
    <lineage>
        <taxon>Eukaryota</taxon>
        <taxon>Fungi</taxon>
        <taxon>Dikarya</taxon>
        <taxon>Ascomycota</taxon>
        <taxon>Pezizomycotina</taxon>
        <taxon>Eurotiomycetes</taxon>
        <taxon>Eurotiomycetidae</taxon>
        <taxon>Eurotiales</taxon>
        <taxon>Aspergillaceae</taxon>
        <taxon>Aspergillus</taxon>
        <taxon>Aspergillus subgen. Circumdati</taxon>
    </lineage>
</organism>
<sequence length="83" mass="9235">MKLSYNQINSDTVMAWNLVIVGYGYIPKIRLNTNGMLTETIGADKRRTYSDFRQYSLSPDPAAILLSYPWGLATAPSTSQSSI</sequence>
<evidence type="ECO:0000313" key="2">
    <source>
        <dbReference type="Proteomes" id="UP000326950"/>
    </source>
</evidence>
<accession>A0A5N6UA74</accession>
<dbReference type="EMBL" id="ML738849">
    <property type="protein sequence ID" value="KAE8155493.1"/>
    <property type="molecule type" value="Genomic_DNA"/>
</dbReference>
<protein>
    <submittedName>
        <fullName evidence="1">Uncharacterized protein</fullName>
    </submittedName>
</protein>
<evidence type="ECO:0000313" key="1">
    <source>
        <dbReference type="EMBL" id="KAE8155493.1"/>
    </source>
</evidence>